<accession>A0A1Z2XMD2</accession>
<evidence type="ECO:0000259" key="5">
    <source>
        <dbReference type="Pfam" id="PF22780"/>
    </source>
</evidence>
<dbReference type="EMBL" id="CP065321">
    <property type="protein sequence ID" value="QQR28882.1"/>
    <property type="molecule type" value="Genomic_DNA"/>
</dbReference>
<evidence type="ECO:0000256" key="3">
    <source>
        <dbReference type="ARBA" id="ARBA00022827"/>
    </source>
</evidence>
<dbReference type="InterPro" id="IPR055178">
    <property type="entry name" value="RsdA/BaiN/AoA(So)-like_dom"/>
</dbReference>
<feature type="domain" description="RsdA/BaiN/AoA(So)-like insert" evidence="5">
    <location>
        <begin position="186"/>
        <end position="343"/>
    </location>
</feature>
<dbReference type="AlphaFoldDB" id="A0A1Z2XMD2"/>
<dbReference type="Gene3D" id="1.10.8.260">
    <property type="entry name" value="HI0933 insert domain-like"/>
    <property type="match status" value="1"/>
</dbReference>
<dbReference type="EMBL" id="CP021422">
    <property type="protein sequence ID" value="ASB39590.1"/>
    <property type="molecule type" value="Genomic_DNA"/>
</dbReference>
<protein>
    <submittedName>
        <fullName evidence="7">Aminoacetone oxidase family FAD-binding enzyme</fullName>
    </submittedName>
</protein>
<dbReference type="Pfam" id="PF22780">
    <property type="entry name" value="HI0933_like_1st"/>
    <property type="match status" value="1"/>
</dbReference>
<dbReference type="Proteomes" id="UP000596035">
    <property type="component" value="Chromosome"/>
</dbReference>
<evidence type="ECO:0000313" key="7">
    <source>
        <dbReference type="EMBL" id="QQR28882.1"/>
    </source>
</evidence>
<dbReference type="KEGG" id="amur:ADH66_02300"/>
<keyword evidence="2" id="KW-0285">Flavoprotein</keyword>
<evidence type="ECO:0000313" key="6">
    <source>
        <dbReference type="EMBL" id="ASB39590.1"/>
    </source>
</evidence>
<dbReference type="Pfam" id="PF03486">
    <property type="entry name" value="HI0933_like"/>
    <property type="match status" value="1"/>
</dbReference>
<keyword evidence="8" id="KW-1185">Reference proteome</keyword>
<dbReference type="NCBIfam" id="TIGR00275">
    <property type="entry name" value="aminoacetone oxidase family FAD-binding enzyme"/>
    <property type="match status" value="1"/>
</dbReference>
<dbReference type="InterPro" id="IPR057661">
    <property type="entry name" value="RsdA/BaiN/AoA(So)_Rossmann"/>
</dbReference>
<gene>
    <name evidence="6" type="ORF">ADH66_02300</name>
    <name evidence="7" type="ORF">I5Q82_12340</name>
</gene>
<evidence type="ECO:0000313" key="8">
    <source>
        <dbReference type="Proteomes" id="UP000196710"/>
    </source>
</evidence>
<dbReference type="PANTHER" id="PTHR42887:SF2">
    <property type="entry name" value="OS12G0638800 PROTEIN"/>
    <property type="match status" value="1"/>
</dbReference>
<dbReference type="SUPFAM" id="SSF160996">
    <property type="entry name" value="HI0933 insert domain-like"/>
    <property type="match status" value="1"/>
</dbReference>
<dbReference type="Gene3D" id="2.40.30.10">
    <property type="entry name" value="Translation factors"/>
    <property type="match status" value="1"/>
</dbReference>
<evidence type="ECO:0000313" key="9">
    <source>
        <dbReference type="Proteomes" id="UP000596035"/>
    </source>
</evidence>
<name>A0A1Z2XMD2_9FIRM</name>
<organism evidence="7 9">
    <name type="scientific">Acutalibacter muris</name>
    <dbReference type="NCBI Taxonomy" id="1796620"/>
    <lineage>
        <taxon>Bacteria</taxon>
        <taxon>Bacillati</taxon>
        <taxon>Bacillota</taxon>
        <taxon>Clostridia</taxon>
        <taxon>Eubacteriales</taxon>
        <taxon>Acutalibacteraceae</taxon>
        <taxon>Acutalibacter</taxon>
    </lineage>
</organism>
<reference evidence="8" key="2">
    <citation type="submission" date="2017-05" db="EMBL/GenBank/DDBJ databases">
        <title>Improved OligoMM genomes.</title>
        <authorList>
            <person name="Garzetti D."/>
        </authorList>
    </citation>
    <scope>NUCLEOTIDE SEQUENCE [LARGE SCALE GENOMIC DNA]</scope>
    <source>
        <strain evidence="8">KB18</strain>
    </source>
</reference>
<keyword evidence="3" id="KW-0274">FAD</keyword>
<dbReference type="InterPro" id="IPR023166">
    <property type="entry name" value="BaiN-like_dom_sf"/>
</dbReference>
<proteinExistence type="predicted"/>
<feature type="domain" description="RsdA/BaiN/AoA(So)-like Rossmann fold-like" evidence="4">
    <location>
        <begin position="4"/>
        <end position="396"/>
    </location>
</feature>
<evidence type="ECO:0000256" key="2">
    <source>
        <dbReference type="ARBA" id="ARBA00022630"/>
    </source>
</evidence>
<dbReference type="InterPro" id="IPR036188">
    <property type="entry name" value="FAD/NAD-bd_sf"/>
</dbReference>
<reference evidence="6" key="1">
    <citation type="journal article" date="2017" name="Genome Announc.">
        <title>High-Quality Whole-Genome Sequences of the Oligo-Mouse-Microbiota Bacterial Community.</title>
        <authorList>
            <person name="Garzetti D."/>
            <person name="Brugiroux S."/>
            <person name="Bunk B."/>
            <person name="Pukall R."/>
            <person name="McCoy K.D."/>
            <person name="Macpherson A.J."/>
            <person name="Stecher B."/>
        </authorList>
    </citation>
    <scope>NUCLEOTIDE SEQUENCE</scope>
    <source>
        <strain evidence="6">KB18</strain>
    </source>
</reference>
<dbReference type="PANTHER" id="PTHR42887">
    <property type="entry name" value="OS12G0638800 PROTEIN"/>
    <property type="match status" value="1"/>
</dbReference>
<evidence type="ECO:0000256" key="1">
    <source>
        <dbReference type="ARBA" id="ARBA00001974"/>
    </source>
</evidence>
<dbReference type="Proteomes" id="UP000196710">
    <property type="component" value="Chromosome"/>
</dbReference>
<sequence length="399" mass="42515">MDCRVAVIGAGAAGLCCAYKAAGRGGVALLDGNDRPGRKLLATGNGRCNMTNLDISPEFYCGDPGLSELINAWPAQRVIGEFQKLGLMTRADGEGRVYPNSLQAASVVGTLVSACEEAGVRFQYGFRAVNISRERSGFTITGGDGSVVRARYCVLAPGGLASPGHSRGEGYSLAKNLGHSVTELSPSLVGLRARGKFTRSLKGVRCKARASLWLAGKELCGESGEVIFGDGYLSGICVMNLSVHMRGLSAKSPQLRLDLLEQMTGRELISYLTEFASKHPERRAEELFSGTLNLRLGRELVKLLGFSGTLRELGPREIKRAAELVKSLILPIEDTLGWEQAQVTAGGVPLSEVDLSSMESRRCRGLYLCGELLDADGLCGGYNLHWAFATGLTAGEHLG</sequence>
<comment type="cofactor">
    <cofactor evidence="1">
        <name>FAD</name>
        <dbReference type="ChEBI" id="CHEBI:57692"/>
    </cofactor>
</comment>
<reference evidence="7 9" key="3">
    <citation type="submission" date="2020-11" db="EMBL/GenBank/DDBJ databases">
        <title>Closed and high quality bacterial genomes of the OMM12 community.</title>
        <authorList>
            <person name="Marbouty M."/>
            <person name="Lamy-Besnier Q."/>
            <person name="Debarbieux L."/>
            <person name="Koszul R."/>
        </authorList>
    </citation>
    <scope>NUCLEOTIDE SEQUENCE [LARGE SCALE GENOMIC DNA]</scope>
    <source>
        <strain evidence="7 9">KB18</strain>
    </source>
</reference>
<dbReference type="RefSeq" id="WP_066536188.1">
    <property type="nucleotide sequence ID" value="NZ_CP021422.1"/>
</dbReference>
<dbReference type="SUPFAM" id="SSF51905">
    <property type="entry name" value="FAD/NAD(P)-binding domain"/>
    <property type="match status" value="1"/>
</dbReference>
<dbReference type="InterPro" id="IPR004792">
    <property type="entry name" value="BaiN-like"/>
</dbReference>
<evidence type="ECO:0000259" key="4">
    <source>
        <dbReference type="Pfam" id="PF03486"/>
    </source>
</evidence>
<dbReference type="Gene3D" id="3.50.50.60">
    <property type="entry name" value="FAD/NAD(P)-binding domain"/>
    <property type="match status" value="1"/>
</dbReference>